<evidence type="ECO:0000313" key="3">
    <source>
        <dbReference type="Proteomes" id="UP000275078"/>
    </source>
</evidence>
<accession>A0A3N4HT61</accession>
<reference evidence="2 3" key="1">
    <citation type="journal article" date="2018" name="Nat. Ecol. Evol.">
        <title>Pezizomycetes genomes reveal the molecular basis of ectomycorrhizal truffle lifestyle.</title>
        <authorList>
            <person name="Murat C."/>
            <person name="Payen T."/>
            <person name="Noel B."/>
            <person name="Kuo A."/>
            <person name="Morin E."/>
            <person name="Chen J."/>
            <person name="Kohler A."/>
            <person name="Krizsan K."/>
            <person name="Balestrini R."/>
            <person name="Da Silva C."/>
            <person name="Montanini B."/>
            <person name="Hainaut M."/>
            <person name="Levati E."/>
            <person name="Barry K.W."/>
            <person name="Belfiori B."/>
            <person name="Cichocki N."/>
            <person name="Clum A."/>
            <person name="Dockter R.B."/>
            <person name="Fauchery L."/>
            <person name="Guy J."/>
            <person name="Iotti M."/>
            <person name="Le Tacon F."/>
            <person name="Lindquist E.A."/>
            <person name="Lipzen A."/>
            <person name="Malagnac F."/>
            <person name="Mello A."/>
            <person name="Molinier V."/>
            <person name="Miyauchi S."/>
            <person name="Poulain J."/>
            <person name="Riccioni C."/>
            <person name="Rubini A."/>
            <person name="Sitrit Y."/>
            <person name="Splivallo R."/>
            <person name="Traeger S."/>
            <person name="Wang M."/>
            <person name="Zifcakova L."/>
            <person name="Wipf D."/>
            <person name="Zambonelli A."/>
            <person name="Paolocci F."/>
            <person name="Nowrousian M."/>
            <person name="Ottonello S."/>
            <person name="Baldrian P."/>
            <person name="Spatafora J.W."/>
            <person name="Henrissat B."/>
            <person name="Nagy L.G."/>
            <person name="Aury J.M."/>
            <person name="Wincker P."/>
            <person name="Grigoriev I.V."/>
            <person name="Bonfante P."/>
            <person name="Martin F.M."/>
        </authorList>
    </citation>
    <scope>NUCLEOTIDE SEQUENCE [LARGE SCALE GENOMIC DNA]</scope>
    <source>
        <strain evidence="2 3">RN42</strain>
    </source>
</reference>
<organism evidence="2 3">
    <name type="scientific">Ascobolus immersus RN42</name>
    <dbReference type="NCBI Taxonomy" id="1160509"/>
    <lineage>
        <taxon>Eukaryota</taxon>
        <taxon>Fungi</taxon>
        <taxon>Dikarya</taxon>
        <taxon>Ascomycota</taxon>
        <taxon>Pezizomycotina</taxon>
        <taxon>Pezizomycetes</taxon>
        <taxon>Pezizales</taxon>
        <taxon>Ascobolaceae</taxon>
        <taxon>Ascobolus</taxon>
    </lineage>
</organism>
<protein>
    <submittedName>
        <fullName evidence="2">Uncharacterized protein</fullName>
    </submittedName>
</protein>
<dbReference type="Proteomes" id="UP000275078">
    <property type="component" value="Unassembled WGS sequence"/>
</dbReference>
<proteinExistence type="predicted"/>
<evidence type="ECO:0000256" key="1">
    <source>
        <dbReference type="SAM" id="MobiDB-lite"/>
    </source>
</evidence>
<feature type="region of interest" description="Disordered" evidence="1">
    <location>
        <begin position="298"/>
        <end position="370"/>
    </location>
</feature>
<keyword evidence="3" id="KW-1185">Reference proteome</keyword>
<evidence type="ECO:0000313" key="2">
    <source>
        <dbReference type="EMBL" id="RPA75171.1"/>
    </source>
</evidence>
<gene>
    <name evidence="2" type="ORF">BJ508DRAFT_380215</name>
</gene>
<name>A0A3N4HT61_ASCIM</name>
<dbReference type="AlphaFoldDB" id="A0A3N4HT61"/>
<feature type="compositionally biased region" description="Basic and acidic residues" evidence="1">
    <location>
        <begin position="359"/>
        <end position="370"/>
    </location>
</feature>
<dbReference type="EMBL" id="ML119770">
    <property type="protein sequence ID" value="RPA75171.1"/>
    <property type="molecule type" value="Genomic_DNA"/>
</dbReference>
<feature type="compositionally biased region" description="Low complexity" evidence="1">
    <location>
        <begin position="331"/>
        <end position="347"/>
    </location>
</feature>
<sequence length="531" mass="58160">MYGMMGHDARSFPMGIQASEGAFTGDVGQVGSGPIDVDMMDVDRGTTSYAYGDGLIPAQNFEYSTFGPVCQAGDYGEMMNRMSGDIRLPTQQVGWTQQGAQGRDSLAMAVDATFMDFPTTTVNQIVTNGLVGRTGFPILSNSAPTEAPFLPHPSFTSTSFSTMGYHEVPPSSGQTGTTGFNTATLSHDDLDSNTFVKQEPSDRSDDSMQLDEDYIESNYDTDCEMDCPEERPLRDSSGMKYTRFKRGSEAPENRSCGIPLHNCHNSQHSDVHGPPISHDFANPNDVKLQETKVPVTGTNRSSLYWDGTMPHEDPLVRPTKQEVAPITKPVRSIQSTQSRGTRTSSSSPKSVEVGSPRAPAKDKRGTRLYEKPQPRGLFTFKFINRGSPNGPGNSEAASIGDGYYMMVSMEFNIDDIRPKKLLVLCRCGKYLTLHTWEYLHRNRELEGEQRGICPGDAILSSSLPKPIGEWNGHHQGQTYDQCKTCTVFILSKLLFDHEAKCGIGKLYQSLPLLLAESPNVGLVAVGSTKAK</sequence>